<dbReference type="Gene3D" id="3.30.450.20">
    <property type="entry name" value="PAS domain"/>
    <property type="match status" value="2"/>
</dbReference>
<dbReference type="NCBIfam" id="TIGR00229">
    <property type="entry name" value="sensory_box"/>
    <property type="match status" value="2"/>
</dbReference>
<dbReference type="Proteomes" id="UP000798488">
    <property type="component" value="Unassembled WGS sequence"/>
</dbReference>
<dbReference type="InterPro" id="IPR000014">
    <property type="entry name" value="PAS"/>
</dbReference>
<evidence type="ECO:0000256" key="10">
    <source>
        <dbReference type="SAM" id="Phobius"/>
    </source>
</evidence>
<dbReference type="OrthoDB" id="505470at2"/>
<dbReference type="Pfam" id="PF01590">
    <property type="entry name" value="GAF"/>
    <property type="match status" value="1"/>
</dbReference>
<keyword evidence="8" id="KW-0902">Two-component regulatory system</keyword>
<dbReference type="PROSITE" id="PS50112">
    <property type="entry name" value="PAS"/>
    <property type="match status" value="2"/>
</dbReference>
<dbReference type="GO" id="GO:0005524">
    <property type="term" value="F:ATP binding"/>
    <property type="evidence" value="ECO:0007669"/>
    <property type="project" value="UniProtKB-KW"/>
</dbReference>
<accession>A0A9D2WRH5</accession>
<evidence type="ECO:0000313" key="14">
    <source>
        <dbReference type="Proteomes" id="UP000798488"/>
    </source>
</evidence>
<keyword evidence="7" id="KW-0067">ATP-binding</keyword>
<evidence type="ECO:0000256" key="3">
    <source>
        <dbReference type="ARBA" id="ARBA00022553"/>
    </source>
</evidence>
<dbReference type="SMART" id="SM00388">
    <property type="entry name" value="HisKA"/>
    <property type="match status" value="1"/>
</dbReference>
<dbReference type="PANTHER" id="PTHR43065">
    <property type="entry name" value="SENSOR HISTIDINE KINASE"/>
    <property type="match status" value="1"/>
</dbReference>
<feature type="domain" description="Histidine kinase" evidence="11">
    <location>
        <begin position="552"/>
        <end position="755"/>
    </location>
</feature>
<evidence type="ECO:0000256" key="6">
    <source>
        <dbReference type="ARBA" id="ARBA00022777"/>
    </source>
</evidence>
<comment type="catalytic activity">
    <reaction evidence="1">
        <text>ATP + protein L-histidine = ADP + protein N-phospho-L-histidine.</text>
        <dbReference type="EC" id="2.7.13.3"/>
    </reaction>
</comment>
<dbReference type="InterPro" id="IPR035965">
    <property type="entry name" value="PAS-like_dom_sf"/>
</dbReference>
<evidence type="ECO:0000313" key="13">
    <source>
        <dbReference type="EMBL" id="KAF1086235.1"/>
    </source>
</evidence>
<feature type="coiled-coil region" evidence="9">
    <location>
        <begin position="196"/>
        <end position="234"/>
    </location>
</feature>
<keyword evidence="14" id="KW-1185">Reference proteome</keyword>
<dbReference type="InterPro" id="IPR004358">
    <property type="entry name" value="Sig_transdc_His_kin-like_C"/>
</dbReference>
<dbReference type="InterPro" id="IPR013767">
    <property type="entry name" value="PAS_fold"/>
</dbReference>
<evidence type="ECO:0000256" key="1">
    <source>
        <dbReference type="ARBA" id="ARBA00000085"/>
    </source>
</evidence>
<evidence type="ECO:0000259" key="12">
    <source>
        <dbReference type="PROSITE" id="PS50112"/>
    </source>
</evidence>
<dbReference type="GO" id="GO:0006355">
    <property type="term" value="P:regulation of DNA-templated transcription"/>
    <property type="evidence" value="ECO:0007669"/>
    <property type="project" value="InterPro"/>
</dbReference>
<dbReference type="InterPro" id="IPR036890">
    <property type="entry name" value="HATPase_C_sf"/>
</dbReference>
<dbReference type="SUPFAM" id="SSF47384">
    <property type="entry name" value="Homodimeric domain of signal transducing histidine kinase"/>
    <property type="match status" value="1"/>
</dbReference>
<protein>
    <recommendedName>
        <fullName evidence="2">histidine kinase</fullName>
        <ecNumber evidence="2">2.7.13.3</ecNumber>
    </recommendedName>
</protein>
<dbReference type="InterPro" id="IPR005467">
    <property type="entry name" value="His_kinase_dom"/>
</dbReference>
<keyword evidence="6 13" id="KW-0418">Kinase</keyword>
<dbReference type="SUPFAM" id="SSF55874">
    <property type="entry name" value="ATPase domain of HSP90 chaperone/DNA topoisomerase II/histidine kinase"/>
    <property type="match status" value="1"/>
</dbReference>
<keyword evidence="10" id="KW-0472">Membrane</keyword>
<dbReference type="InterPro" id="IPR036097">
    <property type="entry name" value="HisK_dim/P_sf"/>
</dbReference>
<dbReference type="Gene3D" id="1.10.287.130">
    <property type="match status" value="1"/>
</dbReference>
<dbReference type="SMART" id="SM00065">
    <property type="entry name" value="GAF"/>
    <property type="match status" value="1"/>
</dbReference>
<keyword evidence="4 13" id="KW-0808">Transferase</keyword>
<gene>
    <name evidence="13" type="primary">kinA_1</name>
    <name evidence="13" type="ORF">SPSYN_00979</name>
</gene>
<dbReference type="AlphaFoldDB" id="A0A9D2WRH5"/>
<evidence type="ECO:0000256" key="9">
    <source>
        <dbReference type="SAM" id="Coils"/>
    </source>
</evidence>
<sequence>MNNPYLLFALRISILYFVFGLLWMVVSTYLLRSLVGNEQQLMQFYAYNSLAFVGITGVLLYLLLRRYLQVRDLDEKKLRESEDKYRTVFETTGSATMIIEENAIISMVNTEFEKLFGYSRDELEGEKSLIEFVAQEDVERIKEHHWKRMIDPDSVPRSFEAMLIDKQGKVKNIVMIVAMIPRTKKRVVSVWDITERKQLENALKQQHDHLDELVKERTAELQQEITERKRAEQELKYRFEFEKLITTISTKFINLAPNDIDSGIKNALGEIGRFAGMDRCYVILFSDKGTKLNDIYEWCADGIDPQVERLRGTSTYKFPWWMEKLRRLENIVCFRVLDLPPEANAEKEILLAQSVKSVVSVPLIYGKSMLGFLGFHAVRSEKNWPDEIFALLKIVGEIVVNALEHKRAQQTLAKSEERYRGMVDLSPEAIAVLSEGKIVFVNNAAAKLIGLNSPAEMIGKPLLDYMHPDSRKIANEQAWRALEKGSTEPFIEMQCLRSDGTARDVEAAVVPLTLSGEKAVQVIVRDITERKVLAQEMARLDRLNLIGEMAAGIAHEVRNPMTTVRGFLQLFRGKKQFAESIEYLDLMIRELDMANAIITEYLALSKNKPVNLKMQNLNAIIEALFPLIQADAALSGKYAQIELGDIPDLLLDKKEINQLMLNFVRNGLEAMSAGGGLTIRTYQDDGAVVLSVQDQGKGIEPEVLDKLGTPFFTTKESGTGLGMAVCYSIAARHNATINVQTSPQGTTFYVRFNCA</sequence>
<dbReference type="CDD" id="cd00082">
    <property type="entry name" value="HisKA"/>
    <property type="match status" value="1"/>
</dbReference>
<evidence type="ECO:0000256" key="5">
    <source>
        <dbReference type="ARBA" id="ARBA00022741"/>
    </source>
</evidence>
<keyword evidence="10" id="KW-0812">Transmembrane</keyword>
<dbReference type="SMART" id="SM00387">
    <property type="entry name" value="HATPase_c"/>
    <property type="match status" value="1"/>
</dbReference>
<proteinExistence type="predicted"/>
<dbReference type="SUPFAM" id="SSF55781">
    <property type="entry name" value="GAF domain-like"/>
    <property type="match status" value="1"/>
</dbReference>
<feature type="domain" description="PAS" evidence="12">
    <location>
        <begin position="415"/>
        <end position="485"/>
    </location>
</feature>
<dbReference type="InterPro" id="IPR003661">
    <property type="entry name" value="HisK_dim/P_dom"/>
</dbReference>
<organism evidence="13 14">
    <name type="scientific">Sporotomaculum syntrophicum</name>
    <dbReference type="NCBI Taxonomy" id="182264"/>
    <lineage>
        <taxon>Bacteria</taxon>
        <taxon>Bacillati</taxon>
        <taxon>Bacillota</taxon>
        <taxon>Clostridia</taxon>
        <taxon>Eubacteriales</taxon>
        <taxon>Desulfallaceae</taxon>
        <taxon>Sporotomaculum</taxon>
    </lineage>
</organism>
<evidence type="ECO:0000256" key="2">
    <source>
        <dbReference type="ARBA" id="ARBA00012438"/>
    </source>
</evidence>
<dbReference type="PROSITE" id="PS50109">
    <property type="entry name" value="HIS_KIN"/>
    <property type="match status" value="1"/>
</dbReference>
<dbReference type="GO" id="GO:0000155">
    <property type="term" value="F:phosphorelay sensor kinase activity"/>
    <property type="evidence" value="ECO:0007669"/>
    <property type="project" value="InterPro"/>
</dbReference>
<dbReference type="EMBL" id="LSRS01000002">
    <property type="protein sequence ID" value="KAF1086235.1"/>
    <property type="molecule type" value="Genomic_DNA"/>
</dbReference>
<evidence type="ECO:0000256" key="4">
    <source>
        <dbReference type="ARBA" id="ARBA00022679"/>
    </source>
</evidence>
<keyword evidence="5" id="KW-0547">Nucleotide-binding</keyword>
<dbReference type="SMART" id="SM00091">
    <property type="entry name" value="PAS"/>
    <property type="match status" value="2"/>
</dbReference>
<feature type="domain" description="PAS" evidence="12">
    <location>
        <begin position="81"/>
        <end position="153"/>
    </location>
</feature>
<dbReference type="InterPro" id="IPR003594">
    <property type="entry name" value="HATPase_dom"/>
</dbReference>
<comment type="caution">
    <text evidence="13">The sequence shown here is derived from an EMBL/GenBank/DDBJ whole genome shotgun (WGS) entry which is preliminary data.</text>
</comment>
<feature type="transmembrane region" description="Helical" evidence="10">
    <location>
        <begin position="6"/>
        <end position="32"/>
    </location>
</feature>
<dbReference type="InterPro" id="IPR029016">
    <property type="entry name" value="GAF-like_dom_sf"/>
</dbReference>
<keyword evidence="3" id="KW-0597">Phosphoprotein</keyword>
<dbReference type="EC" id="2.7.13.3" evidence="2"/>
<dbReference type="Pfam" id="PF00512">
    <property type="entry name" value="HisKA"/>
    <property type="match status" value="1"/>
</dbReference>
<dbReference type="Gene3D" id="3.30.450.40">
    <property type="match status" value="1"/>
</dbReference>
<dbReference type="Pfam" id="PF00989">
    <property type="entry name" value="PAS"/>
    <property type="match status" value="2"/>
</dbReference>
<keyword evidence="9" id="KW-0175">Coiled coil</keyword>
<dbReference type="CDD" id="cd00130">
    <property type="entry name" value="PAS"/>
    <property type="match status" value="2"/>
</dbReference>
<dbReference type="PRINTS" id="PR00344">
    <property type="entry name" value="BCTRLSENSOR"/>
</dbReference>
<dbReference type="Gene3D" id="3.30.565.10">
    <property type="entry name" value="Histidine kinase-like ATPase, C-terminal domain"/>
    <property type="match status" value="1"/>
</dbReference>
<name>A0A9D2WRH5_9FIRM</name>
<keyword evidence="10" id="KW-1133">Transmembrane helix</keyword>
<dbReference type="PANTHER" id="PTHR43065:SF46">
    <property type="entry name" value="C4-DICARBOXYLATE TRANSPORT SENSOR PROTEIN DCTB"/>
    <property type="match status" value="1"/>
</dbReference>
<evidence type="ECO:0000256" key="8">
    <source>
        <dbReference type="ARBA" id="ARBA00023012"/>
    </source>
</evidence>
<evidence type="ECO:0000259" key="11">
    <source>
        <dbReference type="PROSITE" id="PS50109"/>
    </source>
</evidence>
<dbReference type="Pfam" id="PF02518">
    <property type="entry name" value="HATPase_c"/>
    <property type="match status" value="1"/>
</dbReference>
<dbReference type="RefSeq" id="WP_161821347.1">
    <property type="nucleotide sequence ID" value="NZ_LSRS01000002.1"/>
</dbReference>
<evidence type="ECO:0000256" key="7">
    <source>
        <dbReference type="ARBA" id="ARBA00022840"/>
    </source>
</evidence>
<dbReference type="SUPFAM" id="SSF55785">
    <property type="entry name" value="PYP-like sensor domain (PAS domain)"/>
    <property type="match status" value="2"/>
</dbReference>
<dbReference type="InterPro" id="IPR003018">
    <property type="entry name" value="GAF"/>
</dbReference>
<reference evidence="13" key="1">
    <citation type="submission" date="2016-02" db="EMBL/GenBank/DDBJ databases">
        <title>Draft Genome Sequence of Sporotomaculum syntrophicum Strain FB, a Syntrophic Benzoate Degrader.</title>
        <authorList>
            <person name="Nobu M.K."/>
            <person name="Narihiro T."/>
            <person name="Qiu Y.-L."/>
            <person name="Ohashi A."/>
            <person name="Liu W.-T."/>
            <person name="Yuji S."/>
        </authorList>
    </citation>
    <scope>NUCLEOTIDE SEQUENCE</scope>
    <source>
        <strain evidence="13">FB</strain>
    </source>
</reference>
<feature type="transmembrane region" description="Helical" evidence="10">
    <location>
        <begin position="44"/>
        <end position="64"/>
    </location>
</feature>